<dbReference type="InterPro" id="IPR003959">
    <property type="entry name" value="ATPase_AAA_core"/>
</dbReference>
<dbReference type="Pfam" id="PF13304">
    <property type="entry name" value="AAA_21"/>
    <property type="match status" value="1"/>
</dbReference>
<keyword evidence="4" id="KW-1185">Reference proteome</keyword>
<dbReference type="PANTHER" id="PTHR43581">
    <property type="entry name" value="ATP/GTP PHOSPHATASE"/>
    <property type="match status" value="1"/>
</dbReference>
<evidence type="ECO:0000313" key="4">
    <source>
        <dbReference type="Proteomes" id="UP000274556"/>
    </source>
</evidence>
<evidence type="ECO:0000313" key="3">
    <source>
        <dbReference type="EMBL" id="RKT46379.1"/>
    </source>
</evidence>
<dbReference type="PANTHER" id="PTHR43581:SF2">
    <property type="entry name" value="EXCINUCLEASE ATPASE SUBUNIT"/>
    <property type="match status" value="1"/>
</dbReference>
<keyword evidence="3" id="KW-0547">Nucleotide-binding</keyword>
<protein>
    <submittedName>
        <fullName evidence="3">Putative ATP-binding protein involved in virulence</fullName>
    </submittedName>
</protein>
<proteinExistence type="predicted"/>
<feature type="compositionally biased region" description="Basic and acidic residues" evidence="1">
    <location>
        <begin position="414"/>
        <end position="424"/>
    </location>
</feature>
<comment type="caution">
    <text evidence="3">The sequence shown here is derived from an EMBL/GenBank/DDBJ whole genome shotgun (WGS) entry which is preliminary data.</text>
</comment>
<feature type="domain" description="AAA+ ATPase" evidence="2">
    <location>
        <begin position="28"/>
        <end position="385"/>
    </location>
</feature>
<dbReference type="Pfam" id="PF13476">
    <property type="entry name" value="AAA_23"/>
    <property type="match status" value="1"/>
</dbReference>
<dbReference type="SUPFAM" id="SSF52540">
    <property type="entry name" value="P-loop containing nucleoside triphosphate hydrolases"/>
    <property type="match status" value="1"/>
</dbReference>
<dbReference type="InterPro" id="IPR003593">
    <property type="entry name" value="AAA+_ATPase"/>
</dbReference>
<dbReference type="InterPro" id="IPR038729">
    <property type="entry name" value="Rad50/SbcC_AAA"/>
</dbReference>
<keyword evidence="3" id="KW-0067">ATP-binding</keyword>
<feature type="region of interest" description="Disordered" evidence="1">
    <location>
        <begin position="408"/>
        <end position="435"/>
    </location>
</feature>
<dbReference type="AlphaFoldDB" id="A0A495VAL8"/>
<dbReference type="EMBL" id="RBXL01000001">
    <property type="protein sequence ID" value="RKT46379.1"/>
    <property type="molecule type" value="Genomic_DNA"/>
</dbReference>
<dbReference type="SMART" id="SM00382">
    <property type="entry name" value="AAA"/>
    <property type="match status" value="1"/>
</dbReference>
<reference evidence="3 4" key="1">
    <citation type="submission" date="2018-10" db="EMBL/GenBank/DDBJ databases">
        <title>Genomic Encyclopedia of Archaeal and Bacterial Type Strains, Phase II (KMG-II): from individual species to whole genera.</title>
        <authorList>
            <person name="Goeker M."/>
        </authorList>
    </citation>
    <scope>NUCLEOTIDE SEQUENCE [LARGE SCALE GENOMIC DNA]</scope>
    <source>
        <strain evidence="3 4">DSM 235</strain>
    </source>
</reference>
<accession>A0A495VAL8</accession>
<dbReference type="InterPro" id="IPR027417">
    <property type="entry name" value="P-loop_NTPase"/>
</dbReference>
<evidence type="ECO:0000259" key="2">
    <source>
        <dbReference type="SMART" id="SM00382"/>
    </source>
</evidence>
<dbReference type="GO" id="GO:0006302">
    <property type="term" value="P:double-strand break repair"/>
    <property type="evidence" value="ECO:0007669"/>
    <property type="project" value="InterPro"/>
</dbReference>
<dbReference type="Proteomes" id="UP000274556">
    <property type="component" value="Unassembled WGS sequence"/>
</dbReference>
<sequence>MYIGKVILKNIRGFADLEFDLARPDGSYGGWTVFTGDNGSGKSTLLKAIALGLAGKDAARALQPSFRGWIRDGGDGEASIQLEIIRSSEDDALATGGRAPSASRSFPAKLVLKNGGREVMLQSAIPDEKQNQRNDSTPERTIWASDAKGWFSCGYGPFRRVFGASPEAARQMVAPSTERFVTMFQEAASLAEVDQWLRNLNHKALEKKAAESAQLELLLEILRDELMPNQITIDRVDSDGLWLKDRNGVQLSWEEMSDGYRAALALLTDILRHLINAYGIDDLKERLDGKLRIKRSGVVLIDEVDAHLHPEWQREIGFWLKRHFPNIQFLVTTHSPIICQAADPNGLFVLPEPGSAAPPKALSEKDYNTVIASRPDTILLTPAFGLQNTRSPRAVAGRAELAGLQAKRRAGAKLTKDEQTKEQQLELFATGDEEP</sequence>
<dbReference type="GO" id="GO:0005524">
    <property type="term" value="F:ATP binding"/>
    <property type="evidence" value="ECO:0007669"/>
    <property type="project" value="UniProtKB-KW"/>
</dbReference>
<gene>
    <name evidence="3" type="ORF">BDD21_3891</name>
</gene>
<dbReference type="OrthoDB" id="9815944at2"/>
<organism evidence="3 4">
    <name type="scientific">Thiocapsa rosea</name>
    <dbReference type="NCBI Taxonomy" id="69360"/>
    <lineage>
        <taxon>Bacteria</taxon>
        <taxon>Pseudomonadati</taxon>
        <taxon>Pseudomonadota</taxon>
        <taxon>Gammaproteobacteria</taxon>
        <taxon>Chromatiales</taxon>
        <taxon>Chromatiaceae</taxon>
        <taxon>Thiocapsa</taxon>
    </lineage>
</organism>
<dbReference type="GO" id="GO:0016887">
    <property type="term" value="F:ATP hydrolysis activity"/>
    <property type="evidence" value="ECO:0007669"/>
    <property type="project" value="InterPro"/>
</dbReference>
<evidence type="ECO:0000256" key="1">
    <source>
        <dbReference type="SAM" id="MobiDB-lite"/>
    </source>
</evidence>
<dbReference type="Gene3D" id="3.40.50.300">
    <property type="entry name" value="P-loop containing nucleotide triphosphate hydrolases"/>
    <property type="match status" value="1"/>
</dbReference>
<dbReference type="RefSeq" id="WP_120798504.1">
    <property type="nucleotide sequence ID" value="NZ_RBXL01000001.1"/>
</dbReference>
<name>A0A495VAL8_9GAMM</name>
<dbReference type="InterPro" id="IPR051396">
    <property type="entry name" value="Bact_Antivir_Def_Nuclease"/>
</dbReference>